<evidence type="ECO:0000313" key="1">
    <source>
        <dbReference type="EMBL" id="GAA1162291.1"/>
    </source>
</evidence>
<organism evidence="1 2">
    <name type="scientific">Nocardioides aquiterrae</name>
    <dbReference type="NCBI Taxonomy" id="203799"/>
    <lineage>
        <taxon>Bacteria</taxon>
        <taxon>Bacillati</taxon>
        <taxon>Actinomycetota</taxon>
        <taxon>Actinomycetes</taxon>
        <taxon>Propionibacteriales</taxon>
        <taxon>Nocardioidaceae</taxon>
        <taxon>Nocardioides</taxon>
    </lineage>
</organism>
<dbReference type="SUPFAM" id="SSF81301">
    <property type="entry name" value="Nucleotidyltransferase"/>
    <property type="match status" value="1"/>
</dbReference>
<dbReference type="PANTHER" id="PTHR34822">
    <property type="entry name" value="GRPB DOMAIN PROTEIN (AFU_ORTHOLOGUE AFUA_1G01530)"/>
    <property type="match status" value="1"/>
</dbReference>
<dbReference type="PANTHER" id="PTHR34822:SF1">
    <property type="entry name" value="GRPB FAMILY PROTEIN"/>
    <property type="match status" value="1"/>
</dbReference>
<accession>A0ABP4FCV1</accession>
<gene>
    <name evidence="1" type="ORF">GCM10009606_45240</name>
</gene>
<dbReference type="Gene3D" id="3.30.460.10">
    <property type="entry name" value="Beta Polymerase, domain 2"/>
    <property type="match status" value="1"/>
</dbReference>
<keyword evidence="2" id="KW-1185">Reference proteome</keyword>
<comment type="caution">
    <text evidence="1">The sequence shown here is derived from an EMBL/GenBank/DDBJ whole genome shotgun (WGS) entry which is preliminary data.</text>
</comment>
<evidence type="ECO:0008006" key="3">
    <source>
        <dbReference type="Google" id="ProtNLM"/>
    </source>
</evidence>
<dbReference type="InterPro" id="IPR043519">
    <property type="entry name" value="NT_sf"/>
</dbReference>
<dbReference type="Pfam" id="PF04229">
    <property type="entry name" value="GrpB"/>
    <property type="match status" value="1"/>
</dbReference>
<protein>
    <recommendedName>
        <fullName evidence="3">GrpB family protein</fullName>
    </recommendedName>
</protein>
<dbReference type="Proteomes" id="UP001499979">
    <property type="component" value="Unassembled WGS sequence"/>
</dbReference>
<dbReference type="EMBL" id="BAAAJE010000030">
    <property type="protein sequence ID" value="GAA1162291.1"/>
    <property type="molecule type" value="Genomic_DNA"/>
</dbReference>
<dbReference type="InterPro" id="IPR007344">
    <property type="entry name" value="GrpB/CoaE"/>
</dbReference>
<name>A0ABP4FCV1_9ACTN</name>
<evidence type="ECO:0000313" key="2">
    <source>
        <dbReference type="Proteomes" id="UP001499979"/>
    </source>
</evidence>
<sequence length="209" mass="23100">MVVTGEGYDPHPRACHSLGEGLSVGPATVRLMAPADHYPAARLVPYDPAWERRYEQVAHDLMGALGPGWRIEHVGSTSVPGLVAKPVIDLALAMPPGAHLASFQEVFHRLGWSGPSQAGDHQALARHEDGVRESIAHVFPADRWDEAHVRLFADWLRRDDTTRDRYGELKLELVRRGVWGPAYTEAKTAFVEEVVNRARAARGWPPVSP</sequence>
<proteinExistence type="predicted"/>
<reference evidence="2" key="1">
    <citation type="journal article" date="2019" name="Int. J. Syst. Evol. Microbiol.">
        <title>The Global Catalogue of Microorganisms (GCM) 10K type strain sequencing project: providing services to taxonomists for standard genome sequencing and annotation.</title>
        <authorList>
            <consortium name="The Broad Institute Genomics Platform"/>
            <consortium name="The Broad Institute Genome Sequencing Center for Infectious Disease"/>
            <person name="Wu L."/>
            <person name="Ma J."/>
        </authorList>
    </citation>
    <scope>NUCLEOTIDE SEQUENCE [LARGE SCALE GENOMIC DNA]</scope>
    <source>
        <strain evidence="2">JCM 11813</strain>
    </source>
</reference>